<dbReference type="InterPro" id="IPR024403">
    <property type="entry name" value="DHOase_cat"/>
</dbReference>
<dbReference type="EC" id="3.5.2.3" evidence="6"/>
<gene>
    <name evidence="6" type="primary">pyrC</name>
    <name evidence="8" type="ORF">QOZ84_09765</name>
</gene>
<feature type="domain" description="Dihydroorotase catalytic" evidence="7">
    <location>
        <begin position="49"/>
        <end position="235"/>
    </location>
</feature>
<dbReference type="SUPFAM" id="SSF51556">
    <property type="entry name" value="Metallo-dependent hydrolases"/>
    <property type="match status" value="1"/>
</dbReference>
<feature type="binding site" evidence="6">
    <location>
        <position position="151"/>
    </location>
    <ligand>
        <name>Zn(2+)</name>
        <dbReference type="ChEBI" id="CHEBI:29105"/>
        <label>2</label>
    </ligand>
</feature>
<dbReference type="InterPro" id="IPR002195">
    <property type="entry name" value="Dihydroorotase_CS"/>
</dbReference>
<feature type="binding site" evidence="6">
    <location>
        <position position="151"/>
    </location>
    <ligand>
        <name>Zn(2+)</name>
        <dbReference type="ChEBI" id="CHEBI:29105"/>
        <label>1</label>
    </ligand>
</feature>
<evidence type="ECO:0000256" key="4">
    <source>
        <dbReference type="ARBA" id="ARBA00022801"/>
    </source>
</evidence>
<reference evidence="8 9" key="1">
    <citation type="submission" date="2023-05" db="EMBL/GenBank/DDBJ databases">
        <title>Rombocin, a short stable natural nisin variant, displays selective antimicrobial activity against Listeria monocytogenes and employs dual mode of action to kill target bacterial strains.</title>
        <authorList>
            <person name="Wambui J."/>
            <person name="Stephan R."/>
            <person name="Kuipers O.P."/>
        </authorList>
    </citation>
    <scope>NUCLEOTIDE SEQUENCE [LARGE SCALE GENOMIC DNA]</scope>
    <source>
        <strain evidence="8 9">RC002</strain>
    </source>
</reference>
<proteinExistence type="inferred from homology"/>
<dbReference type="PROSITE" id="PS00482">
    <property type="entry name" value="DIHYDROOROTASE_1"/>
    <property type="match status" value="1"/>
</dbReference>
<dbReference type="GO" id="GO:0004151">
    <property type="term" value="F:dihydroorotase activity"/>
    <property type="evidence" value="ECO:0007669"/>
    <property type="project" value="UniProtKB-EC"/>
</dbReference>
<dbReference type="RefSeq" id="WP_284132776.1">
    <property type="nucleotide sequence ID" value="NZ_JASKYM010000004.1"/>
</dbReference>
<comment type="similarity">
    <text evidence="2 6">Belongs to the metallo-dependent hydrolases superfamily. DHOase family. Class I DHOase subfamily.</text>
</comment>
<feature type="binding site" evidence="6">
    <location>
        <position position="94"/>
    </location>
    <ligand>
        <name>substrate</name>
    </ligand>
</feature>
<evidence type="ECO:0000313" key="8">
    <source>
        <dbReference type="EMBL" id="MDK2563836.1"/>
    </source>
</evidence>
<feature type="binding site" evidence="6">
    <location>
        <position position="178"/>
    </location>
    <ligand>
        <name>Zn(2+)</name>
        <dbReference type="ChEBI" id="CHEBI:29105"/>
        <label>2</label>
    </ligand>
</feature>
<dbReference type="Gene3D" id="2.30.40.10">
    <property type="entry name" value="Urease, subunit C, domain 1"/>
    <property type="match status" value="1"/>
</dbReference>
<evidence type="ECO:0000313" key="9">
    <source>
        <dbReference type="Proteomes" id="UP001301012"/>
    </source>
</evidence>
<dbReference type="NCBIfam" id="NF006839">
    <property type="entry name" value="PRK09357.1-4"/>
    <property type="match status" value="1"/>
</dbReference>
<dbReference type="Proteomes" id="UP001301012">
    <property type="component" value="Unassembled WGS sequence"/>
</dbReference>
<protein>
    <recommendedName>
        <fullName evidence="6">Dihydroorotase</fullName>
        <shortName evidence="6">DHOase</shortName>
        <ecNumber evidence="6">3.5.2.3</ecNumber>
    </recommendedName>
</protein>
<keyword evidence="4 6" id="KW-0378">Hydrolase</keyword>
<comment type="cofactor">
    <cofactor evidence="6">
        <name>Zn(2+)</name>
        <dbReference type="ChEBI" id="CHEBI:29105"/>
    </cofactor>
    <text evidence="6">Binds 2 Zn(2+) ions per subunit.</text>
</comment>
<sequence>MILIKNGRIIDPSTKRDEVLDIVIKENKIEKIGKFPITSEYKSIIDATGSVVAPGLIDVHVHFRDPGFTHKEDIESGSLSAAKGGFTTVICMANTNPIVDNEETLQYIKQKAEKSPINVLQVGSITKGFKGEKLVDMEKLKACGAVGFSDDGLPITNADIVLHAMNKANELDLPLSFHEEDPSLITCAGINEGEISEKLGIVGASNAAEDVMVARDCMLAIKSGAKINIQHISSRVSVEVVRVAKSLGANVYAEATPHHFTLTQDDVLKYRTNAKMNPPLRTVDDKYSIIEGLQDDTIEIIATDHAPHTEEEKNTELTKAPSGIVGLETSLGLGVTNLVRKGHLSIMKLIEKMTINPANLYNLDSGCIKEGKIADLVIFNPNEKYIVSEFASKSSNSPFIGETLYGKIKYTICRGKVVFEDIEEN</sequence>
<dbReference type="PROSITE" id="PS00483">
    <property type="entry name" value="DIHYDROOROTASE_2"/>
    <property type="match status" value="1"/>
</dbReference>
<dbReference type="InterPro" id="IPR011059">
    <property type="entry name" value="Metal-dep_hydrolase_composite"/>
</dbReference>
<dbReference type="CDD" id="cd01317">
    <property type="entry name" value="DHOase_IIa"/>
    <property type="match status" value="1"/>
</dbReference>
<comment type="pathway">
    <text evidence="6">Pyrimidine metabolism; UMP biosynthesis via de novo pathway; (S)-dihydroorotate from bicarbonate: step 3/3.</text>
</comment>
<keyword evidence="6" id="KW-0862">Zinc</keyword>
<feature type="binding site" evidence="6">
    <location>
        <position position="277"/>
    </location>
    <ligand>
        <name>substrate</name>
    </ligand>
</feature>
<evidence type="ECO:0000256" key="3">
    <source>
        <dbReference type="ARBA" id="ARBA00022723"/>
    </source>
</evidence>
<feature type="binding site" evidence="6">
    <location>
        <position position="304"/>
    </location>
    <ligand>
        <name>Zn(2+)</name>
        <dbReference type="ChEBI" id="CHEBI:29105"/>
        <label>1</label>
    </ligand>
</feature>
<comment type="function">
    <text evidence="1 6">Catalyzes the reversible cyclization of carbamoyl aspartate to dihydroorotate.</text>
</comment>
<dbReference type="InterPro" id="IPR032466">
    <property type="entry name" value="Metal_Hydrolase"/>
</dbReference>
<dbReference type="NCBIfam" id="TIGR00857">
    <property type="entry name" value="pyrC_multi"/>
    <property type="match status" value="1"/>
</dbReference>
<evidence type="ECO:0000256" key="5">
    <source>
        <dbReference type="ARBA" id="ARBA00022975"/>
    </source>
</evidence>
<dbReference type="SUPFAM" id="SSF51338">
    <property type="entry name" value="Composite domain of metallo-dependent hydrolases"/>
    <property type="match status" value="1"/>
</dbReference>
<dbReference type="HAMAP" id="MF_00220_B">
    <property type="entry name" value="PyrC_classI_B"/>
    <property type="match status" value="1"/>
</dbReference>
<dbReference type="Pfam" id="PF12890">
    <property type="entry name" value="DHOase"/>
    <property type="match status" value="1"/>
</dbReference>
<feature type="binding site" evidence="6">
    <location>
        <begin position="62"/>
        <end position="64"/>
    </location>
    <ligand>
        <name>substrate</name>
    </ligand>
</feature>
<feature type="active site" evidence="6">
    <location>
        <position position="304"/>
    </location>
</feature>
<feature type="binding site" evidence="6">
    <location>
        <position position="60"/>
    </location>
    <ligand>
        <name>Zn(2+)</name>
        <dbReference type="ChEBI" id="CHEBI:29105"/>
        <label>1</label>
    </ligand>
</feature>
<name>A0ABT7EA81_9FIRM</name>
<dbReference type="InterPro" id="IPR050138">
    <property type="entry name" value="DHOase/Allantoinase_Hydrolase"/>
</dbReference>
<feature type="binding site" evidence="6">
    <location>
        <position position="62"/>
    </location>
    <ligand>
        <name>Zn(2+)</name>
        <dbReference type="ChEBI" id="CHEBI:29105"/>
        <label>1</label>
    </ligand>
</feature>
<keyword evidence="5 6" id="KW-0665">Pyrimidine biosynthesis</keyword>
<dbReference type="Gene3D" id="3.20.20.140">
    <property type="entry name" value="Metal-dependent hydrolases"/>
    <property type="match status" value="1"/>
</dbReference>
<evidence type="ECO:0000256" key="2">
    <source>
        <dbReference type="ARBA" id="ARBA00010286"/>
    </source>
</evidence>
<comment type="catalytic activity">
    <reaction evidence="6">
        <text>(S)-dihydroorotate + H2O = N-carbamoyl-L-aspartate + H(+)</text>
        <dbReference type="Rhea" id="RHEA:24296"/>
        <dbReference type="ChEBI" id="CHEBI:15377"/>
        <dbReference type="ChEBI" id="CHEBI:15378"/>
        <dbReference type="ChEBI" id="CHEBI:30864"/>
        <dbReference type="ChEBI" id="CHEBI:32814"/>
        <dbReference type="EC" id="3.5.2.3"/>
    </reaction>
</comment>
<comment type="caution">
    <text evidence="6">Lacks conserved residue(s) required for the propagation of feature annotation.</text>
</comment>
<feature type="binding site" evidence="6">
    <location>
        <position position="231"/>
    </location>
    <ligand>
        <name>Zn(2+)</name>
        <dbReference type="ChEBI" id="CHEBI:29105"/>
        <label>2</label>
    </ligand>
</feature>
<dbReference type="PANTHER" id="PTHR43668">
    <property type="entry name" value="ALLANTOINASE"/>
    <property type="match status" value="1"/>
</dbReference>
<comment type="caution">
    <text evidence="8">The sequence shown here is derived from an EMBL/GenBank/DDBJ whole genome shotgun (WGS) entry which is preliminary data.</text>
</comment>
<dbReference type="EMBL" id="JASKYM010000004">
    <property type="protein sequence ID" value="MDK2563836.1"/>
    <property type="molecule type" value="Genomic_DNA"/>
</dbReference>
<keyword evidence="3 6" id="KW-0479">Metal-binding</keyword>
<organism evidence="8 9">
    <name type="scientific">Romboutsia sedimentorum</name>
    <dbReference type="NCBI Taxonomy" id="1368474"/>
    <lineage>
        <taxon>Bacteria</taxon>
        <taxon>Bacillati</taxon>
        <taxon>Bacillota</taxon>
        <taxon>Clostridia</taxon>
        <taxon>Peptostreptococcales</taxon>
        <taxon>Peptostreptococcaceae</taxon>
        <taxon>Romboutsia</taxon>
    </lineage>
</organism>
<evidence type="ECO:0000256" key="1">
    <source>
        <dbReference type="ARBA" id="ARBA00002368"/>
    </source>
</evidence>
<dbReference type="PANTHER" id="PTHR43668:SF2">
    <property type="entry name" value="ALLANTOINASE"/>
    <property type="match status" value="1"/>
</dbReference>
<feature type="binding site" evidence="6">
    <location>
        <position position="308"/>
    </location>
    <ligand>
        <name>substrate</name>
    </ligand>
</feature>
<keyword evidence="9" id="KW-1185">Reference proteome</keyword>
<dbReference type="InterPro" id="IPR004722">
    <property type="entry name" value="DHOase"/>
</dbReference>
<evidence type="ECO:0000256" key="6">
    <source>
        <dbReference type="HAMAP-Rule" id="MF_00220"/>
    </source>
</evidence>
<accession>A0ABT7EA81</accession>
<evidence type="ECO:0000259" key="7">
    <source>
        <dbReference type="Pfam" id="PF12890"/>
    </source>
</evidence>